<dbReference type="SUPFAM" id="SSF55729">
    <property type="entry name" value="Acyl-CoA N-acyltransferases (Nat)"/>
    <property type="match status" value="1"/>
</dbReference>
<dbReference type="GO" id="GO:0016747">
    <property type="term" value="F:acyltransferase activity, transferring groups other than amino-acyl groups"/>
    <property type="evidence" value="ECO:0007669"/>
    <property type="project" value="InterPro"/>
</dbReference>
<dbReference type="GeneID" id="63145841"/>
<dbReference type="Pfam" id="PF13302">
    <property type="entry name" value="Acetyltransf_3"/>
    <property type="match status" value="1"/>
</dbReference>
<dbReference type="Gene3D" id="3.40.630.30">
    <property type="match status" value="1"/>
</dbReference>
<gene>
    <name evidence="1" type="ORF">CBF32_04235</name>
</gene>
<dbReference type="PANTHER" id="PTHR43792:SF5">
    <property type="entry name" value="RIBOSOMAL-PROTEIN-SERINE ACETYLTRANSFERASE"/>
    <property type="match status" value="1"/>
</dbReference>
<reference evidence="1 2" key="1">
    <citation type="submission" date="2017-05" db="EMBL/GenBank/DDBJ databases">
        <title>Vagococcus spp. assemblies.</title>
        <authorList>
            <person name="Gulvik C.A."/>
        </authorList>
    </citation>
    <scope>NUCLEOTIDE SEQUENCE [LARGE SCALE GENOMIC DNA]</scope>
    <source>
        <strain evidence="1 2">NCFB 2497</strain>
    </source>
</reference>
<dbReference type="PANTHER" id="PTHR43792">
    <property type="entry name" value="GNAT FAMILY, PUTATIVE (AFU_ORTHOLOGUE AFUA_3G00765)-RELATED-RELATED"/>
    <property type="match status" value="1"/>
</dbReference>
<keyword evidence="2" id="KW-1185">Reference proteome</keyword>
<evidence type="ECO:0000313" key="2">
    <source>
        <dbReference type="Proteomes" id="UP000288197"/>
    </source>
</evidence>
<dbReference type="OrthoDB" id="9798081at2"/>
<dbReference type="EMBL" id="NGJX01000003">
    <property type="protein sequence ID" value="RSU03886.1"/>
    <property type="molecule type" value="Genomic_DNA"/>
</dbReference>
<dbReference type="InterPro" id="IPR016181">
    <property type="entry name" value="Acyl_CoA_acyltransferase"/>
</dbReference>
<dbReference type="CDD" id="cd04301">
    <property type="entry name" value="NAT_SF"/>
    <property type="match status" value="1"/>
</dbReference>
<dbReference type="AlphaFoldDB" id="A0A369B2G0"/>
<dbReference type="PROSITE" id="PS51186">
    <property type="entry name" value="GNAT"/>
    <property type="match status" value="1"/>
</dbReference>
<proteinExistence type="predicted"/>
<dbReference type="InterPro" id="IPR000182">
    <property type="entry name" value="GNAT_dom"/>
</dbReference>
<evidence type="ECO:0000313" key="1">
    <source>
        <dbReference type="EMBL" id="RSU03886.1"/>
    </source>
</evidence>
<dbReference type="RefSeq" id="WP_114289054.1">
    <property type="nucleotide sequence ID" value="NZ_CP081461.1"/>
</dbReference>
<comment type="caution">
    <text evidence="1">The sequence shown here is derived from an EMBL/GenBank/DDBJ whole genome shotgun (WGS) entry which is preliminary data.</text>
</comment>
<organism evidence="1 2">
    <name type="scientific">Vagococcus fluvialis</name>
    <dbReference type="NCBI Taxonomy" id="2738"/>
    <lineage>
        <taxon>Bacteria</taxon>
        <taxon>Bacillati</taxon>
        <taxon>Bacillota</taxon>
        <taxon>Bacilli</taxon>
        <taxon>Lactobacillales</taxon>
        <taxon>Enterococcaceae</taxon>
        <taxon>Vagococcus</taxon>
    </lineage>
</organism>
<protein>
    <submittedName>
        <fullName evidence="1">GNAT family N-acetyltransferase</fullName>
    </submittedName>
</protein>
<accession>A0A369B2G0</accession>
<dbReference type="InterPro" id="IPR051531">
    <property type="entry name" value="N-acetyltransferase"/>
</dbReference>
<name>A0A369B2G0_9ENTE</name>
<dbReference type="Proteomes" id="UP000288197">
    <property type="component" value="Unassembled WGS sequence"/>
</dbReference>
<keyword evidence="1" id="KW-0808">Transferase</keyword>
<sequence>MKIETSRLLIRNYETKDMDDAAEFLLNKKTMAFIPERFSSKEEMTLFLEKNKDHFFPVVLKEEDKVIGHLSFEAFFGNHSYEIGWVFNEDYHQKGYGKEAAKAMLNEGFTQMNIHRIIATCQPENPGSWKLMEAIGMRREGFFKKCIPAGDSWWDEYYYAVLREERK</sequence>